<feature type="region of interest" description="Disordered" evidence="1">
    <location>
        <begin position="242"/>
        <end position="268"/>
    </location>
</feature>
<proteinExistence type="predicted"/>
<reference evidence="2" key="1">
    <citation type="submission" date="2019-07" db="EMBL/GenBank/DDBJ databases">
        <authorList>
            <person name="Palmer J.M."/>
        </authorList>
    </citation>
    <scope>NUCLEOTIDE SEQUENCE</scope>
    <source>
        <strain evidence="2">PC9</strain>
    </source>
</reference>
<sequence>MTQKSVNKERFAEATKSNISIPSQTRAAHRKAGDGDMTSSSLESIQGKLREVARSALALDNKAKETTKDGSPLRQFANDACRFVYAVVTVAKVHQDARCTVPGYIFGFLEEISKTINIAKLFASRHVFSRWLLCWQNKSTIATYTAQLQNALNRHGGPRNNMANAINDIVDDDGAIRDALGEYLSPAGIAPSSPAAPVPSADFIGNGSMSIRHLDGDWIVNNCTINRRTENSGNITNIRVANSNNTWSRPGDRQRRYRAQGGGGGSRA</sequence>
<name>A0A8H6ZP57_PLEOS</name>
<dbReference type="EMBL" id="JACETU010000008">
    <property type="protein sequence ID" value="KAF7423021.1"/>
    <property type="molecule type" value="Genomic_DNA"/>
</dbReference>
<evidence type="ECO:0000313" key="3">
    <source>
        <dbReference type="Proteomes" id="UP000623687"/>
    </source>
</evidence>
<dbReference type="VEuPathDB" id="FungiDB:PC9H_011185"/>
<feature type="region of interest" description="Disordered" evidence="1">
    <location>
        <begin position="1"/>
        <end position="41"/>
    </location>
</feature>
<evidence type="ECO:0000256" key="1">
    <source>
        <dbReference type="SAM" id="MobiDB-lite"/>
    </source>
</evidence>
<keyword evidence="3" id="KW-1185">Reference proteome</keyword>
<evidence type="ECO:0000313" key="2">
    <source>
        <dbReference type="EMBL" id="KAF7423021.1"/>
    </source>
</evidence>
<accession>A0A8H6ZP57</accession>
<comment type="caution">
    <text evidence="2">The sequence shown here is derived from an EMBL/GenBank/DDBJ whole genome shotgun (WGS) entry which is preliminary data.</text>
</comment>
<organism evidence="2 3">
    <name type="scientific">Pleurotus ostreatus</name>
    <name type="common">Oyster mushroom</name>
    <name type="synonym">White-rot fungus</name>
    <dbReference type="NCBI Taxonomy" id="5322"/>
    <lineage>
        <taxon>Eukaryota</taxon>
        <taxon>Fungi</taxon>
        <taxon>Dikarya</taxon>
        <taxon>Basidiomycota</taxon>
        <taxon>Agaricomycotina</taxon>
        <taxon>Agaricomycetes</taxon>
        <taxon>Agaricomycetidae</taxon>
        <taxon>Agaricales</taxon>
        <taxon>Pleurotineae</taxon>
        <taxon>Pleurotaceae</taxon>
        <taxon>Pleurotus</taxon>
    </lineage>
</organism>
<feature type="compositionally biased region" description="Basic and acidic residues" evidence="1">
    <location>
        <begin position="1"/>
        <end position="13"/>
    </location>
</feature>
<gene>
    <name evidence="2" type="ORF">PC9H_011185</name>
</gene>
<dbReference type="GeneID" id="59381003"/>
<dbReference type="Proteomes" id="UP000623687">
    <property type="component" value="Unassembled WGS sequence"/>
</dbReference>
<feature type="compositionally biased region" description="Polar residues" evidence="1">
    <location>
        <begin position="15"/>
        <end position="26"/>
    </location>
</feature>
<protein>
    <submittedName>
        <fullName evidence="2">Uncharacterized protein</fullName>
    </submittedName>
</protein>
<dbReference type="AlphaFoldDB" id="A0A8H6ZP57"/>
<dbReference type="RefSeq" id="XP_036628053.1">
    <property type="nucleotide sequence ID" value="XM_036780670.1"/>
</dbReference>